<sequence length="298" mass="34234">MFKSITKAFFFGNYFYGVCAVALSIEAALQQQYPLNNTYYYILVFTLTVWFYTLAYQTDPSLVASKNPRTNWYIQNKSFVSYSQFINLAISAIISAYIAYTYFSELIHIHIKQLLPLLLTPLAAVLYYGISFLPRYNLRKVGWLKPFVIGFTWAGLITIVPVVFYNITHQSEHGISPIGWWLLLKNFMFVSVLCIMFDIKDYATDSNHNLKTFVVKKGLRFTIFSIILPLSIAGLISFLIFGTLNQFSRARLIFNVFPFIAMISVAYALQTRRSIFFYLIIIDGLMFFKAACGIIASL</sequence>
<evidence type="ECO:0000313" key="3">
    <source>
        <dbReference type="Proteomes" id="UP001597510"/>
    </source>
</evidence>
<feature type="transmembrane region" description="Helical" evidence="1">
    <location>
        <begin position="12"/>
        <end position="33"/>
    </location>
</feature>
<evidence type="ECO:0008006" key="4">
    <source>
        <dbReference type="Google" id="ProtNLM"/>
    </source>
</evidence>
<keyword evidence="1" id="KW-0812">Transmembrane</keyword>
<feature type="transmembrane region" description="Helical" evidence="1">
    <location>
        <begin position="146"/>
        <end position="166"/>
    </location>
</feature>
<keyword evidence="1" id="KW-1133">Transmembrane helix</keyword>
<accession>A0ABW5J740</accession>
<name>A0ABW5J740_9BACT</name>
<feature type="transmembrane region" description="Helical" evidence="1">
    <location>
        <begin position="252"/>
        <end position="269"/>
    </location>
</feature>
<feature type="transmembrane region" description="Helical" evidence="1">
    <location>
        <begin position="114"/>
        <end position="134"/>
    </location>
</feature>
<gene>
    <name evidence="2" type="ORF">ACFSR2_08670</name>
</gene>
<proteinExistence type="predicted"/>
<dbReference type="EMBL" id="JBHULC010000008">
    <property type="protein sequence ID" value="MFD2520953.1"/>
    <property type="molecule type" value="Genomic_DNA"/>
</dbReference>
<dbReference type="RefSeq" id="WP_340235045.1">
    <property type="nucleotide sequence ID" value="NZ_JBBEWC010000003.1"/>
</dbReference>
<feature type="transmembrane region" description="Helical" evidence="1">
    <location>
        <begin position="218"/>
        <end position="240"/>
    </location>
</feature>
<keyword evidence="1" id="KW-0472">Membrane</keyword>
<feature type="transmembrane region" description="Helical" evidence="1">
    <location>
        <begin position="39"/>
        <end position="58"/>
    </location>
</feature>
<keyword evidence="3" id="KW-1185">Reference proteome</keyword>
<comment type="caution">
    <text evidence="2">The sequence shown here is derived from an EMBL/GenBank/DDBJ whole genome shotgun (WGS) entry which is preliminary data.</text>
</comment>
<dbReference type="Proteomes" id="UP001597510">
    <property type="component" value="Unassembled WGS sequence"/>
</dbReference>
<evidence type="ECO:0000256" key="1">
    <source>
        <dbReference type="SAM" id="Phobius"/>
    </source>
</evidence>
<feature type="transmembrane region" description="Helical" evidence="1">
    <location>
        <begin position="276"/>
        <end position="296"/>
    </location>
</feature>
<feature type="transmembrane region" description="Helical" evidence="1">
    <location>
        <begin position="79"/>
        <end position="102"/>
    </location>
</feature>
<evidence type="ECO:0000313" key="2">
    <source>
        <dbReference type="EMBL" id="MFD2520953.1"/>
    </source>
</evidence>
<protein>
    <recommendedName>
        <fullName evidence="4">UbiA prenyltransferase family protein</fullName>
    </recommendedName>
</protein>
<feature type="transmembrane region" description="Helical" evidence="1">
    <location>
        <begin position="178"/>
        <end position="197"/>
    </location>
</feature>
<organism evidence="2 3">
    <name type="scientific">Emticicia soli</name>
    <dbReference type="NCBI Taxonomy" id="2027878"/>
    <lineage>
        <taxon>Bacteria</taxon>
        <taxon>Pseudomonadati</taxon>
        <taxon>Bacteroidota</taxon>
        <taxon>Cytophagia</taxon>
        <taxon>Cytophagales</taxon>
        <taxon>Leadbetterellaceae</taxon>
        <taxon>Emticicia</taxon>
    </lineage>
</organism>
<reference evidence="3" key="1">
    <citation type="journal article" date="2019" name="Int. J. Syst. Evol. Microbiol.">
        <title>The Global Catalogue of Microorganisms (GCM) 10K type strain sequencing project: providing services to taxonomists for standard genome sequencing and annotation.</title>
        <authorList>
            <consortium name="The Broad Institute Genomics Platform"/>
            <consortium name="The Broad Institute Genome Sequencing Center for Infectious Disease"/>
            <person name="Wu L."/>
            <person name="Ma J."/>
        </authorList>
    </citation>
    <scope>NUCLEOTIDE SEQUENCE [LARGE SCALE GENOMIC DNA]</scope>
    <source>
        <strain evidence="3">KCTC 52344</strain>
    </source>
</reference>